<dbReference type="RefSeq" id="WP_156007006.1">
    <property type="nucleotide sequence ID" value="NZ_CP045483.1"/>
</dbReference>
<dbReference type="AlphaFoldDB" id="A0A650CPR0"/>
<evidence type="ECO:0000313" key="2">
    <source>
        <dbReference type="EMBL" id="QGR19834.1"/>
    </source>
</evidence>
<dbReference type="GeneID" id="42798904"/>
<evidence type="ECO:0000259" key="1">
    <source>
        <dbReference type="Pfam" id="PF03070"/>
    </source>
</evidence>
<proteinExistence type="predicted"/>
<dbReference type="InterPro" id="IPR004305">
    <property type="entry name" value="Thiaminase-2/PQQC"/>
</dbReference>
<dbReference type="InterPro" id="IPR050967">
    <property type="entry name" value="Thiamine_Salvage_TenA"/>
</dbReference>
<dbReference type="GO" id="GO:0005829">
    <property type="term" value="C:cytosol"/>
    <property type="evidence" value="ECO:0007669"/>
    <property type="project" value="TreeGrafter"/>
</dbReference>
<dbReference type="PANTHER" id="PTHR43198">
    <property type="entry name" value="BIFUNCTIONAL TH2 PROTEIN"/>
    <property type="match status" value="1"/>
</dbReference>
<reference evidence="2 3" key="1">
    <citation type="submission" date="2019-10" db="EMBL/GenBank/DDBJ databases">
        <title>Genome Sequences from Six Type Strain Members of the Archaeal Family Sulfolobaceae: Acidianus ambivalens, Acidianus infernus, Metallosphaera prunae, Stygiolobus azoricus, Sulfolobus metallicus, and Sulfurisphaera ohwakuensis.</title>
        <authorList>
            <person name="Counts J.A."/>
            <person name="Kelly R.M."/>
        </authorList>
    </citation>
    <scope>NUCLEOTIDE SEQUENCE [LARGE SCALE GENOMIC DNA]</scope>
    <source>
        <strain evidence="2 3">FC6</strain>
    </source>
</reference>
<dbReference type="SUPFAM" id="SSF48613">
    <property type="entry name" value="Heme oxygenase-like"/>
    <property type="match status" value="1"/>
</dbReference>
<dbReference type="Pfam" id="PF03070">
    <property type="entry name" value="TENA_THI-4"/>
    <property type="match status" value="1"/>
</dbReference>
<name>A0A650CPR0_9CREN</name>
<dbReference type="Proteomes" id="UP000423396">
    <property type="component" value="Chromosome"/>
</dbReference>
<dbReference type="EMBL" id="CP045483">
    <property type="protein sequence ID" value="QGR19834.1"/>
    <property type="molecule type" value="Genomic_DNA"/>
</dbReference>
<protein>
    <submittedName>
        <fullName evidence="2">TenA family protein</fullName>
    </submittedName>
</protein>
<dbReference type="OrthoDB" id="85443at2157"/>
<feature type="domain" description="Thiaminase-2/PQQC" evidence="1">
    <location>
        <begin position="9"/>
        <end position="204"/>
    </location>
</feature>
<dbReference type="InterPro" id="IPR016084">
    <property type="entry name" value="Haem_Oase-like_multi-hlx"/>
</dbReference>
<dbReference type="Gene3D" id="1.20.910.10">
    <property type="entry name" value="Heme oxygenase-like"/>
    <property type="match status" value="1"/>
</dbReference>
<organism evidence="2 3">
    <name type="scientific">Stygiolobus azoricus</name>
    <dbReference type="NCBI Taxonomy" id="41675"/>
    <lineage>
        <taxon>Archaea</taxon>
        <taxon>Thermoproteota</taxon>
        <taxon>Thermoprotei</taxon>
        <taxon>Sulfolobales</taxon>
        <taxon>Sulfolobaceae</taxon>
        <taxon>Stygiolobus</taxon>
    </lineage>
</organism>
<dbReference type="PANTHER" id="PTHR43198:SF2">
    <property type="entry name" value="SI:CH1073-67J19.1-RELATED"/>
    <property type="match status" value="1"/>
</dbReference>
<accession>A0A650CPR0</accession>
<keyword evidence="3" id="KW-1185">Reference proteome</keyword>
<sequence>MKTSEILREKVRDLWEKYVKHEFVKQMRDGTLPLESFRYYLIQDSKYVEVMLKSLMRASSFAPTNQATKVLSSILLTRDKGMEVHNYLLNKLNITHEEIMRTGYNLANYAYTRHLYYYSTKGWKEFLSAWAPCMWGYYEVGKFVIGSPNELYSKWAEFYASEDYKMRVDAILEALNSYEFDENLLKPFSASVRFEIMFWDYSLRREETPFHEIT</sequence>
<evidence type="ECO:0000313" key="3">
    <source>
        <dbReference type="Proteomes" id="UP000423396"/>
    </source>
</evidence>
<gene>
    <name evidence="2" type="ORF">D1868_07490</name>
</gene>
<dbReference type="KEGG" id="sazo:D1868_07490"/>
<dbReference type="CDD" id="cd19362">
    <property type="entry name" value="TenA_C_SsTenA-1-like"/>
    <property type="match status" value="1"/>
</dbReference>